<name>A0ABQ5H698_9ASTR</name>
<reference evidence="2" key="2">
    <citation type="submission" date="2022-01" db="EMBL/GenBank/DDBJ databases">
        <authorList>
            <person name="Yamashiro T."/>
            <person name="Shiraishi A."/>
            <person name="Satake H."/>
            <person name="Nakayama K."/>
        </authorList>
    </citation>
    <scope>NUCLEOTIDE SEQUENCE</scope>
</reference>
<dbReference type="EMBL" id="BQNB010019234">
    <property type="protein sequence ID" value="GJT83149.1"/>
    <property type="molecule type" value="Genomic_DNA"/>
</dbReference>
<organism evidence="2 3">
    <name type="scientific">Tanacetum coccineum</name>
    <dbReference type="NCBI Taxonomy" id="301880"/>
    <lineage>
        <taxon>Eukaryota</taxon>
        <taxon>Viridiplantae</taxon>
        <taxon>Streptophyta</taxon>
        <taxon>Embryophyta</taxon>
        <taxon>Tracheophyta</taxon>
        <taxon>Spermatophyta</taxon>
        <taxon>Magnoliopsida</taxon>
        <taxon>eudicotyledons</taxon>
        <taxon>Gunneridae</taxon>
        <taxon>Pentapetalae</taxon>
        <taxon>asterids</taxon>
        <taxon>campanulids</taxon>
        <taxon>Asterales</taxon>
        <taxon>Asteraceae</taxon>
        <taxon>Asteroideae</taxon>
        <taxon>Anthemideae</taxon>
        <taxon>Anthemidinae</taxon>
        <taxon>Tanacetum</taxon>
    </lineage>
</organism>
<keyword evidence="1" id="KW-0812">Transmembrane</keyword>
<dbReference type="Proteomes" id="UP001151760">
    <property type="component" value="Unassembled WGS sequence"/>
</dbReference>
<proteinExistence type="predicted"/>
<sequence length="588" mass="64689">MKHWKSGFFLIDRRAIPDAMVWRYPDADIDDPMPAAGSFNMANVRRLSAHVIKLRDMPKGVLVLFGLSRVWKNRFCDPVLRGANGNVMGIHDFLCLPEWTGAEVQEEPHLDVIQTLSKGFFIYFALPQLRGRCCYPNPTHRGSCRWVFLAQSSSSTNRPNLFVGDSDDESDGDDDACVEIPLVTPLRFAAVIPSSGNQDSQGKGIMVDNAVAPTGGVIRDKTILQTFLQTFSLILGCFQVIQSYWDPFPFSAVPYYATYPGMSQGPRKERKKKIKSLGKSLDNLHADVARLSAALNQATILEAERDEEILRLKTTPSEFLSFFRGQFQGLVRKFLASDEFSRVQGELLSLAASAGFERGLSMHQTKDEFAAVLKKMVNFMPGAQEMLTEASSHVAQTNYSFLNKISEYVAEPLSVILRLELEKLVRPTNVPILRDTRVSPPIAKESTMTPVSNSLELSANVVPASFAIALEQNEEQGTSHVLDDVTEVTVVGSERVSSGLTDVVVALSAGEKGDGSASSSTVEEFGFAPGALLVALPFLLLLVSSIYGLVLIPTDTSWLRNSSFIVASPVNTSAFRFKIFGRCVIRNL</sequence>
<keyword evidence="3" id="KW-1185">Reference proteome</keyword>
<evidence type="ECO:0000313" key="3">
    <source>
        <dbReference type="Proteomes" id="UP001151760"/>
    </source>
</evidence>
<accession>A0ABQ5H698</accession>
<protein>
    <submittedName>
        <fullName evidence="2">Uncharacterized protein</fullName>
    </submittedName>
</protein>
<evidence type="ECO:0000313" key="2">
    <source>
        <dbReference type="EMBL" id="GJT83149.1"/>
    </source>
</evidence>
<keyword evidence="1" id="KW-0472">Membrane</keyword>
<gene>
    <name evidence="2" type="ORF">Tco_1057491</name>
</gene>
<evidence type="ECO:0000256" key="1">
    <source>
        <dbReference type="SAM" id="Phobius"/>
    </source>
</evidence>
<feature type="transmembrane region" description="Helical" evidence="1">
    <location>
        <begin position="527"/>
        <end position="552"/>
    </location>
</feature>
<comment type="caution">
    <text evidence="2">The sequence shown here is derived from an EMBL/GenBank/DDBJ whole genome shotgun (WGS) entry which is preliminary data.</text>
</comment>
<keyword evidence="1" id="KW-1133">Transmembrane helix</keyword>
<reference evidence="2" key="1">
    <citation type="journal article" date="2022" name="Int. J. Mol. Sci.">
        <title>Draft Genome of Tanacetum Coccineum: Genomic Comparison of Closely Related Tanacetum-Family Plants.</title>
        <authorList>
            <person name="Yamashiro T."/>
            <person name="Shiraishi A."/>
            <person name="Nakayama K."/>
            <person name="Satake H."/>
        </authorList>
    </citation>
    <scope>NUCLEOTIDE SEQUENCE</scope>
</reference>